<dbReference type="AlphaFoldDB" id="A0AB39HV50"/>
<keyword evidence="3 6" id="KW-0812">Transmembrane</keyword>
<feature type="transmembrane region" description="Helical" evidence="6">
    <location>
        <begin position="41"/>
        <end position="60"/>
    </location>
</feature>
<feature type="transmembrane region" description="Helical" evidence="6">
    <location>
        <begin position="95"/>
        <end position="119"/>
    </location>
</feature>
<evidence type="ECO:0000256" key="6">
    <source>
        <dbReference type="SAM" id="Phobius"/>
    </source>
</evidence>
<accession>A0AB39HV50</accession>
<evidence type="ECO:0000256" key="3">
    <source>
        <dbReference type="ARBA" id="ARBA00022692"/>
    </source>
</evidence>
<keyword evidence="5 6" id="KW-0472">Membrane</keyword>
<comment type="subcellular location">
    <subcellularLocation>
        <location evidence="1">Membrane</location>
        <topology evidence="1">Multi-pass membrane protein</topology>
    </subcellularLocation>
</comment>
<keyword evidence="4 6" id="KW-1133">Transmembrane helix</keyword>
<comment type="similarity">
    <text evidence="2">Belongs to the UPF0382 family.</text>
</comment>
<organism evidence="7">
    <name type="scientific">Ornithinibacillus sp. 4-3</name>
    <dbReference type="NCBI Taxonomy" id="3231488"/>
    <lineage>
        <taxon>Bacteria</taxon>
        <taxon>Bacillati</taxon>
        <taxon>Bacillota</taxon>
        <taxon>Bacilli</taxon>
        <taxon>Bacillales</taxon>
        <taxon>Bacillaceae</taxon>
        <taxon>Ornithinibacillus</taxon>
    </lineage>
</organism>
<evidence type="ECO:0000313" key="7">
    <source>
        <dbReference type="EMBL" id="XDK34579.1"/>
    </source>
</evidence>
<dbReference type="InterPro" id="IPR006696">
    <property type="entry name" value="DUF423"/>
</dbReference>
<dbReference type="RefSeq" id="WP_368655248.1">
    <property type="nucleotide sequence ID" value="NZ_CP162599.1"/>
</dbReference>
<dbReference type="GO" id="GO:0005886">
    <property type="term" value="C:plasma membrane"/>
    <property type="evidence" value="ECO:0007669"/>
    <property type="project" value="TreeGrafter"/>
</dbReference>
<name>A0AB39HV50_9BACI</name>
<evidence type="ECO:0000256" key="2">
    <source>
        <dbReference type="ARBA" id="ARBA00009694"/>
    </source>
</evidence>
<evidence type="ECO:0000256" key="1">
    <source>
        <dbReference type="ARBA" id="ARBA00004141"/>
    </source>
</evidence>
<sequence length="123" mass="13439">MKIFLLLGAINGFLAVALGAFGAHGLEGKLTDKMLNTWEKAVQYQMFHTVALFITGLLMMKIQSAGMVWAGWSFFAGILLFSGSLYLYSITGTKILAMITPFGGVLFLVGWVLLGYAIMKYIS</sequence>
<evidence type="ECO:0000256" key="4">
    <source>
        <dbReference type="ARBA" id="ARBA00022989"/>
    </source>
</evidence>
<evidence type="ECO:0000256" key="5">
    <source>
        <dbReference type="ARBA" id="ARBA00023136"/>
    </source>
</evidence>
<dbReference type="Pfam" id="PF04241">
    <property type="entry name" value="DUF423"/>
    <property type="match status" value="1"/>
</dbReference>
<dbReference type="PANTHER" id="PTHR43461:SF1">
    <property type="entry name" value="TRANSMEMBRANE PROTEIN 256"/>
    <property type="match status" value="1"/>
</dbReference>
<feature type="transmembrane region" description="Helical" evidence="6">
    <location>
        <begin position="67"/>
        <end position="89"/>
    </location>
</feature>
<gene>
    <name evidence="7" type="ORF">AB4Y30_17055</name>
</gene>
<reference evidence="7" key="1">
    <citation type="submission" date="2024-07" db="EMBL/GenBank/DDBJ databases">
        <title>Halotolerant mesophilic bacterium Ornithinibacillus sp. 4-3, sp. nov., isolated from soil.</title>
        <authorList>
            <person name="Sidarenka A.V."/>
            <person name="Guliayeva D.E."/>
            <person name="Leanovich S.I."/>
            <person name="Hileuskaya K.S."/>
            <person name="Akhremchuk A.E."/>
            <person name="Sikolenko M.A."/>
            <person name="Valentovich L.N."/>
        </authorList>
    </citation>
    <scope>NUCLEOTIDE SEQUENCE</scope>
    <source>
        <strain evidence="7">4-3</strain>
    </source>
</reference>
<dbReference type="EMBL" id="CP162599">
    <property type="protein sequence ID" value="XDK34579.1"/>
    <property type="molecule type" value="Genomic_DNA"/>
</dbReference>
<protein>
    <submittedName>
        <fullName evidence="7">DUF423 domain-containing protein</fullName>
    </submittedName>
</protein>
<dbReference type="PANTHER" id="PTHR43461">
    <property type="entry name" value="TRANSMEMBRANE PROTEIN 256"/>
    <property type="match status" value="1"/>
</dbReference>
<proteinExistence type="inferred from homology"/>